<evidence type="ECO:0000313" key="11">
    <source>
        <dbReference type="EMBL" id="EYC05599.1"/>
    </source>
</evidence>
<sequence length="312" mass="34070">MSDPLGARGVVVTGVILGGTIIAALLYYQATKPKKRAASKRAGVPGLRNLGNTCYANALLQGLASLPSVVRWLKEIDTATNDLRHGFLDELKEVVIKLNDDATALHDVSGVMAALSKHKWNITVGVEHDLHELLNVFATTWDEELQATKKRLLSSSLWQFNEMSSPHESSGKAVEPSSGDTKDSSVSRRELVFKRCSDVVRVEAKLRAPCFGLTATELRCCQKNCGFKKVRYDTFGVISLAIPKIFVGMSVTIEALLRKYYCMEVIRGATCDRCKSQTGKRDSGLFKKQGFSKCVEPNGLTATTALVAVGAW</sequence>
<dbReference type="InterPro" id="IPR038765">
    <property type="entry name" value="Papain-like_cys_pep_sf"/>
</dbReference>
<evidence type="ECO:0000256" key="2">
    <source>
        <dbReference type="ARBA" id="ARBA00009085"/>
    </source>
</evidence>
<dbReference type="InterPro" id="IPR001394">
    <property type="entry name" value="Peptidase_C19_UCH"/>
</dbReference>
<comment type="similarity">
    <text evidence="2">Belongs to the peptidase C19 family.</text>
</comment>
<evidence type="ECO:0000256" key="8">
    <source>
        <dbReference type="SAM" id="MobiDB-lite"/>
    </source>
</evidence>
<gene>
    <name evidence="11" type="primary">Acey_s0081.g1468</name>
    <name evidence="11" type="ORF">Y032_0081g1468</name>
</gene>
<dbReference type="Proteomes" id="UP000024635">
    <property type="component" value="Unassembled WGS sequence"/>
</dbReference>
<dbReference type="PANTHER" id="PTHR24006">
    <property type="entry name" value="UBIQUITIN CARBOXYL-TERMINAL HYDROLASE"/>
    <property type="match status" value="1"/>
</dbReference>
<dbReference type="OrthoDB" id="2248014at2759"/>
<comment type="caution">
    <text evidence="11">The sequence shown here is derived from an EMBL/GenBank/DDBJ whole genome shotgun (WGS) entry which is preliminary data.</text>
</comment>
<dbReference type="Pfam" id="PF00443">
    <property type="entry name" value="UCH"/>
    <property type="match status" value="1"/>
</dbReference>
<dbReference type="InterPro" id="IPR018200">
    <property type="entry name" value="USP_CS"/>
</dbReference>
<reference evidence="12" key="1">
    <citation type="journal article" date="2015" name="Nat. Genet.">
        <title>The genome and transcriptome of the zoonotic hookworm Ancylostoma ceylanicum identify infection-specific gene families.</title>
        <authorList>
            <person name="Schwarz E.M."/>
            <person name="Hu Y."/>
            <person name="Antoshechkin I."/>
            <person name="Miller M.M."/>
            <person name="Sternberg P.W."/>
            <person name="Aroian R.V."/>
        </authorList>
    </citation>
    <scope>NUCLEOTIDE SEQUENCE</scope>
    <source>
        <strain evidence="12">HY135</strain>
    </source>
</reference>
<dbReference type="GO" id="GO:0004843">
    <property type="term" value="F:cysteine-type deubiquitinase activity"/>
    <property type="evidence" value="ECO:0007669"/>
    <property type="project" value="UniProtKB-EC"/>
</dbReference>
<dbReference type="PROSITE" id="PS00972">
    <property type="entry name" value="USP_1"/>
    <property type="match status" value="1"/>
</dbReference>
<dbReference type="PANTHER" id="PTHR24006:SF888">
    <property type="entry name" value="UBIQUITIN CARBOXYL-TERMINAL HYDROLASE 30"/>
    <property type="match status" value="1"/>
</dbReference>
<keyword evidence="9" id="KW-0472">Membrane</keyword>
<accession>A0A016TRF6</accession>
<evidence type="ECO:0000256" key="4">
    <source>
        <dbReference type="ARBA" id="ARBA00022670"/>
    </source>
</evidence>
<keyword evidence="9" id="KW-0812">Transmembrane</keyword>
<evidence type="ECO:0000256" key="1">
    <source>
        <dbReference type="ARBA" id="ARBA00000707"/>
    </source>
</evidence>
<dbReference type="Gene3D" id="3.90.70.10">
    <property type="entry name" value="Cysteine proteinases"/>
    <property type="match status" value="1"/>
</dbReference>
<dbReference type="GO" id="GO:0016579">
    <property type="term" value="P:protein deubiquitination"/>
    <property type="evidence" value="ECO:0007669"/>
    <property type="project" value="InterPro"/>
</dbReference>
<name>A0A016TRF6_9BILA</name>
<dbReference type="EC" id="3.4.19.12" evidence="3"/>
<dbReference type="EMBL" id="JARK01001417">
    <property type="protein sequence ID" value="EYC05599.1"/>
    <property type="molecule type" value="Genomic_DNA"/>
</dbReference>
<keyword evidence="4" id="KW-0645">Protease</keyword>
<evidence type="ECO:0000256" key="5">
    <source>
        <dbReference type="ARBA" id="ARBA00022786"/>
    </source>
</evidence>
<proteinExistence type="inferred from homology"/>
<dbReference type="STRING" id="53326.A0A016TRF6"/>
<keyword evidence="5" id="KW-0833">Ubl conjugation pathway</keyword>
<dbReference type="SUPFAM" id="SSF54001">
    <property type="entry name" value="Cysteine proteinases"/>
    <property type="match status" value="1"/>
</dbReference>
<dbReference type="AlphaFoldDB" id="A0A016TRF6"/>
<dbReference type="GO" id="GO:0006508">
    <property type="term" value="P:proteolysis"/>
    <property type="evidence" value="ECO:0007669"/>
    <property type="project" value="UniProtKB-KW"/>
</dbReference>
<organism evidence="11 12">
    <name type="scientific">Ancylostoma ceylanicum</name>
    <dbReference type="NCBI Taxonomy" id="53326"/>
    <lineage>
        <taxon>Eukaryota</taxon>
        <taxon>Metazoa</taxon>
        <taxon>Ecdysozoa</taxon>
        <taxon>Nematoda</taxon>
        <taxon>Chromadorea</taxon>
        <taxon>Rhabditida</taxon>
        <taxon>Rhabditina</taxon>
        <taxon>Rhabditomorpha</taxon>
        <taxon>Strongyloidea</taxon>
        <taxon>Ancylostomatidae</taxon>
        <taxon>Ancylostomatinae</taxon>
        <taxon>Ancylostoma</taxon>
    </lineage>
</organism>
<evidence type="ECO:0000313" key="12">
    <source>
        <dbReference type="Proteomes" id="UP000024635"/>
    </source>
</evidence>
<dbReference type="InterPro" id="IPR050164">
    <property type="entry name" value="Peptidase_C19"/>
</dbReference>
<protein>
    <recommendedName>
        <fullName evidence="3">ubiquitinyl hydrolase 1</fullName>
        <ecNumber evidence="3">3.4.19.12</ecNumber>
    </recommendedName>
</protein>
<evidence type="ECO:0000256" key="7">
    <source>
        <dbReference type="ARBA" id="ARBA00022807"/>
    </source>
</evidence>
<dbReference type="PROSITE" id="PS50235">
    <property type="entry name" value="USP_3"/>
    <property type="match status" value="1"/>
</dbReference>
<feature type="region of interest" description="Disordered" evidence="8">
    <location>
        <begin position="164"/>
        <end position="186"/>
    </location>
</feature>
<keyword evidence="12" id="KW-1185">Reference proteome</keyword>
<evidence type="ECO:0000256" key="6">
    <source>
        <dbReference type="ARBA" id="ARBA00022801"/>
    </source>
</evidence>
<evidence type="ECO:0000256" key="9">
    <source>
        <dbReference type="SAM" id="Phobius"/>
    </source>
</evidence>
<keyword evidence="7" id="KW-0788">Thiol protease</keyword>
<dbReference type="InterPro" id="IPR028889">
    <property type="entry name" value="USP"/>
</dbReference>
<dbReference type="GO" id="GO:0005829">
    <property type="term" value="C:cytosol"/>
    <property type="evidence" value="ECO:0007669"/>
    <property type="project" value="TreeGrafter"/>
</dbReference>
<comment type="catalytic activity">
    <reaction evidence="1">
        <text>Thiol-dependent hydrolysis of ester, thioester, amide, peptide and isopeptide bonds formed by the C-terminal Gly of ubiquitin (a 76-residue protein attached to proteins as an intracellular targeting signal).</text>
        <dbReference type="EC" id="3.4.19.12"/>
    </reaction>
</comment>
<feature type="domain" description="USP" evidence="10">
    <location>
        <begin position="45"/>
        <end position="312"/>
    </location>
</feature>
<feature type="transmembrane region" description="Helical" evidence="9">
    <location>
        <begin position="6"/>
        <end position="28"/>
    </location>
</feature>
<keyword evidence="9" id="KW-1133">Transmembrane helix</keyword>
<dbReference type="GO" id="GO:0005634">
    <property type="term" value="C:nucleus"/>
    <property type="evidence" value="ECO:0007669"/>
    <property type="project" value="TreeGrafter"/>
</dbReference>
<evidence type="ECO:0000256" key="3">
    <source>
        <dbReference type="ARBA" id="ARBA00012759"/>
    </source>
</evidence>
<evidence type="ECO:0000259" key="10">
    <source>
        <dbReference type="PROSITE" id="PS50235"/>
    </source>
</evidence>
<keyword evidence="6" id="KW-0378">Hydrolase</keyword>